<organism evidence="1 2">
    <name type="scientific">Genlisea aurea</name>
    <dbReference type="NCBI Taxonomy" id="192259"/>
    <lineage>
        <taxon>Eukaryota</taxon>
        <taxon>Viridiplantae</taxon>
        <taxon>Streptophyta</taxon>
        <taxon>Embryophyta</taxon>
        <taxon>Tracheophyta</taxon>
        <taxon>Spermatophyta</taxon>
        <taxon>Magnoliopsida</taxon>
        <taxon>eudicotyledons</taxon>
        <taxon>Gunneridae</taxon>
        <taxon>Pentapetalae</taxon>
        <taxon>asterids</taxon>
        <taxon>lamiids</taxon>
        <taxon>Lamiales</taxon>
        <taxon>Lentibulariaceae</taxon>
        <taxon>Genlisea</taxon>
    </lineage>
</organism>
<comment type="caution">
    <text evidence="1">The sequence shown here is derived from an EMBL/GenBank/DDBJ whole genome shotgun (WGS) entry which is preliminary data.</text>
</comment>
<accession>S8DCK2</accession>
<reference evidence="1 2" key="1">
    <citation type="journal article" date="2013" name="BMC Genomics">
        <title>The miniature genome of a carnivorous plant Genlisea aurea contains a low number of genes and short non-coding sequences.</title>
        <authorList>
            <person name="Leushkin E.V."/>
            <person name="Sutormin R.A."/>
            <person name="Nabieva E.R."/>
            <person name="Penin A.A."/>
            <person name="Kondrashov A.S."/>
            <person name="Logacheva M.D."/>
        </authorList>
    </citation>
    <scope>NUCLEOTIDE SEQUENCE [LARGE SCALE GENOMIC DNA]</scope>
</reference>
<protein>
    <submittedName>
        <fullName evidence="1">Uncharacterized protein</fullName>
    </submittedName>
</protein>
<dbReference type="Proteomes" id="UP000015453">
    <property type="component" value="Unassembled WGS sequence"/>
</dbReference>
<name>S8DCK2_9LAMI</name>
<feature type="non-terminal residue" evidence="1">
    <location>
        <position position="249"/>
    </location>
</feature>
<dbReference type="AlphaFoldDB" id="S8DCK2"/>
<evidence type="ECO:0000313" key="1">
    <source>
        <dbReference type="EMBL" id="EPS57082.1"/>
    </source>
</evidence>
<sequence length="249" mass="27157">MAAFPPKTRFPAYLTNGIGRGKVPAAGYNGINQNLFPFSISSKLFSEWVQTTPLYNLIGNEMTRPIVRKVLNPGEGLQYRMGKIQALDYKNPVSNFNQRRGAAQQQRVDYDGVDVDFKSFLVQIDGYDILSYGTPVELPPRARSQLVEAFSRAFNRDLFLSATIGAYPALSTGSVLRGTTADAYPSYERVVFGNAFAPAIGAYYANATFPTLLNGMAAVPNPAATGLSAAHLKKLKSYAERGGSHINKE</sequence>
<gene>
    <name evidence="1" type="ORF">M569_17743</name>
</gene>
<evidence type="ECO:0000313" key="2">
    <source>
        <dbReference type="Proteomes" id="UP000015453"/>
    </source>
</evidence>
<dbReference type="EMBL" id="AUSU01010706">
    <property type="protein sequence ID" value="EPS57082.1"/>
    <property type="molecule type" value="Genomic_DNA"/>
</dbReference>
<proteinExistence type="predicted"/>
<keyword evidence="2" id="KW-1185">Reference proteome</keyword>